<dbReference type="InterPro" id="IPR036388">
    <property type="entry name" value="WH-like_DNA-bd_sf"/>
</dbReference>
<evidence type="ECO:0000256" key="1">
    <source>
        <dbReference type="ARBA" id="ARBA00023015"/>
    </source>
</evidence>
<dbReference type="Pfam" id="PF03472">
    <property type="entry name" value="Autoind_bind"/>
    <property type="match status" value="1"/>
</dbReference>
<dbReference type="SMART" id="SM00421">
    <property type="entry name" value="HTH_LUXR"/>
    <property type="match status" value="1"/>
</dbReference>
<dbReference type="AlphaFoldDB" id="A0A1M7SDL1"/>
<evidence type="ECO:0000313" key="6">
    <source>
        <dbReference type="Proteomes" id="UP000184066"/>
    </source>
</evidence>
<organism evidence="5 6">
    <name type="scientific">Oceanicella actignis</name>
    <dbReference type="NCBI Taxonomy" id="1189325"/>
    <lineage>
        <taxon>Bacteria</taxon>
        <taxon>Pseudomonadati</taxon>
        <taxon>Pseudomonadota</taxon>
        <taxon>Alphaproteobacteria</taxon>
        <taxon>Rhodobacterales</taxon>
        <taxon>Paracoccaceae</taxon>
        <taxon>Oceanicella</taxon>
    </lineage>
</organism>
<gene>
    <name evidence="5" type="ORF">SAMN05216200_102236</name>
</gene>
<evidence type="ECO:0000259" key="4">
    <source>
        <dbReference type="PROSITE" id="PS50043"/>
    </source>
</evidence>
<dbReference type="Gene3D" id="3.30.450.80">
    <property type="entry name" value="Transcription factor LuxR-like, autoinducer-binding domain"/>
    <property type="match status" value="1"/>
</dbReference>
<dbReference type="InterPro" id="IPR036693">
    <property type="entry name" value="TF_LuxR_autoind-bd_dom_sf"/>
</dbReference>
<dbReference type="STRING" id="1189325.SAMN04488119_103272"/>
<name>A0A1M7SDL1_9RHOB</name>
<reference evidence="5 6" key="1">
    <citation type="submission" date="2016-12" db="EMBL/GenBank/DDBJ databases">
        <authorList>
            <person name="Song W.-J."/>
            <person name="Kurnit D.M."/>
        </authorList>
    </citation>
    <scope>NUCLEOTIDE SEQUENCE [LARGE SCALE GENOMIC DNA]</scope>
    <source>
        <strain evidence="5 6">CGMCC 1.10808</strain>
    </source>
</reference>
<dbReference type="Gene3D" id="1.10.10.10">
    <property type="entry name" value="Winged helix-like DNA-binding domain superfamily/Winged helix DNA-binding domain"/>
    <property type="match status" value="1"/>
</dbReference>
<dbReference type="RefSeq" id="WP_083581144.1">
    <property type="nucleotide sequence ID" value="NZ_FOHL01000003.1"/>
</dbReference>
<dbReference type="OrthoDB" id="7692966at2"/>
<dbReference type="InterPro" id="IPR005143">
    <property type="entry name" value="TF_LuxR_autoind-bd_dom"/>
</dbReference>
<dbReference type="SUPFAM" id="SSF75516">
    <property type="entry name" value="Pheromone-binding domain of LuxR-like quorum-sensing transcription factors"/>
    <property type="match status" value="1"/>
</dbReference>
<dbReference type="Pfam" id="PF00196">
    <property type="entry name" value="GerE"/>
    <property type="match status" value="1"/>
</dbReference>
<dbReference type="Proteomes" id="UP000184066">
    <property type="component" value="Unassembled WGS sequence"/>
</dbReference>
<dbReference type="GO" id="GO:0003677">
    <property type="term" value="F:DNA binding"/>
    <property type="evidence" value="ECO:0007669"/>
    <property type="project" value="UniProtKB-KW"/>
</dbReference>
<dbReference type="CDD" id="cd06170">
    <property type="entry name" value="LuxR_C_like"/>
    <property type="match status" value="1"/>
</dbReference>
<evidence type="ECO:0000313" key="5">
    <source>
        <dbReference type="EMBL" id="SHN56322.1"/>
    </source>
</evidence>
<dbReference type="GO" id="GO:0006355">
    <property type="term" value="P:regulation of DNA-templated transcription"/>
    <property type="evidence" value="ECO:0007669"/>
    <property type="project" value="InterPro"/>
</dbReference>
<sequence>MSSYSKAGFLPNFLPDADAIPSDDPAAQAMFALNALREMTESKKLSDSQERFASLLESLGYSGFVFGALFRDGADMAFEPILMRGAMTPVTEMHAHQNLIRGDPIIARAYRAAAPFTWAEFYRQREAADEPGARAVIENLLAHGVTCGATFPSASPGSMFHAVLSVSGPAGMTSEAFETQFWRTAWLARAAATLLKDLMLKEVIDSRVSRLTPSEVAVMNELAKGLRPQQIAQIFGKSEKTIRNQITSAKARLGARTRDQALSYALGFGLIQP</sequence>
<keyword evidence="1" id="KW-0805">Transcription regulation</keyword>
<accession>A0A1M7SDL1</accession>
<dbReference type="SUPFAM" id="SSF46894">
    <property type="entry name" value="C-terminal effector domain of the bipartite response regulators"/>
    <property type="match status" value="1"/>
</dbReference>
<keyword evidence="6" id="KW-1185">Reference proteome</keyword>
<dbReference type="PROSITE" id="PS50043">
    <property type="entry name" value="HTH_LUXR_2"/>
    <property type="match status" value="1"/>
</dbReference>
<evidence type="ECO:0000256" key="2">
    <source>
        <dbReference type="ARBA" id="ARBA00023125"/>
    </source>
</evidence>
<dbReference type="PANTHER" id="PTHR44688">
    <property type="entry name" value="DNA-BINDING TRANSCRIPTIONAL ACTIVATOR DEVR_DOSR"/>
    <property type="match status" value="1"/>
</dbReference>
<dbReference type="EMBL" id="FRDL01000002">
    <property type="protein sequence ID" value="SHN56322.1"/>
    <property type="molecule type" value="Genomic_DNA"/>
</dbReference>
<dbReference type="PANTHER" id="PTHR44688:SF16">
    <property type="entry name" value="DNA-BINDING TRANSCRIPTIONAL ACTIVATOR DEVR_DOSR"/>
    <property type="match status" value="1"/>
</dbReference>
<keyword evidence="3" id="KW-0804">Transcription</keyword>
<evidence type="ECO:0000256" key="3">
    <source>
        <dbReference type="ARBA" id="ARBA00023163"/>
    </source>
</evidence>
<dbReference type="InterPro" id="IPR016032">
    <property type="entry name" value="Sig_transdc_resp-reg_C-effctor"/>
</dbReference>
<keyword evidence="2" id="KW-0238">DNA-binding</keyword>
<feature type="domain" description="HTH luxR-type" evidence="4">
    <location>
        <begin position="204"/>
        <end position="269"/>
    </location>
</feature>
<protein>
    <submittedName>
        <fullName evidence="5">Regulatory protein, luxR family</fullName>
    </submittedName>
</protein>
<proteinExistence type="predicted"/>
<dbReference type="InterPro" id="IPR000792">
    <property type="entry name" value="Tscrpt_reg_LuxR_C"/>
</dbReference>